<dbReference type="AlphaFoldDB" id="N1W6U1"/>
<organism evidence="1 2">
    <name type="scientific">Leptospira vanthielii serovar Holland str. Waz Holland = ATCC 700522</name>
    <dbReference type="NCBI Taxonomy" id="1218591"/>
    <lineage>
        <taxon>Bacteria</taxon>
        <taxon>Pseudomonadati</taxon>
        <taxon>Spirochaetota</taxon>
        <taxon>Spirochaetia</taxon>
        <taxon>Leptospirales</taxon>
        <taxon>Leptospiraceae</taxon>
        <taxon>Leptospira</taxon>
    </lineage>
</organism>
<dbReference type="STRING" id="1218591.LEP1GSC199_3411"/>
<sequence>MYRIQKKNRRIVWRFLEYWKGELALGKGPVLSKEPIFVFFQT</sequence>
<accession>N1W6U1</accession>
<dbReference type="EMBL" id="AOGY02000058">
    <property type="protein sequence ID" value="EMY69175.1"/>
    <property type="molecule type" value="Genomic_DNA"/>
</dbReference>
<gene>
    <name evidence="1" type="ORF">LEP1GSC199_3411</name>
</gene>
<evidence type="ECO:0000313" key="2">
    <source>
        <dbReference type="Proteomes" id="UP000012227"/>
    </source>
</evidence>
<proteinExistence type="predicted"/>
<comment type="caution">
    <text evidence="1">The sequence shown here is derived from an EMBL/GenBank/DDBJ whole genome shotgun (WGS) entry which is preliminary data.</text>
</comment>
<reference evidence="1 2" key="1">
    <citation type="submission" date="2013-03" db="EMBL/GenBank/DDBJ databases">
        <authorList>
            <person name="Harkins D.M."/>
            <person name="Durkin A.S."/>
            <person name="Brinkac L.M."/>
            <person name="Haft D.H."/>
            <person name="Selengut J.D."/>
            <person name="Sanka R."/>
            <person name="DePew J."/>
            <person name="Purushe J."/>
            <person name="Galloway R.L."/>
            <person name="Vinetz J.M."/>
            <person name="Sutton G.G."/>
            <person name="Nierman W.C."/>
            <person name="Fouts D.E."/>
        </authorList>
    </citation>
    <scope>NUCLEOTIDE SEQUENCE [LARGE SCALE GENOMIC DNA]</scope>
    <source>
        <strain evidence="1 2">Waz Holland</strain>
    </source>
</reference>
<name>N1W6U1_9LEPT</name>
<dbReference type="Proteomes" id="UP000012227">
    <property type="component" value="Unassembled WGS sequence"/>
</dbReference>
<evidence type="ECO:0000313" key="1">
    <source>
        <dbReference type="EMBL" id="EMY69175.1"/>
    </source>
</evidence>
<protein>
    <submittedName>
        <fullName evidence="1">Uncharacterized protein</fullName>
    </submittedName>
</protein>